<evidence type="ECO:0000256" key="25">
    <source>
        <dbReference type="SAM" id="Phobius"/>
    </source>
</evidence>
<feature type="disulfide bond" evidence="23">
    <location>
        <begin position="165"/>
        <end position="174"/>
    </location>
</feature>
<evidence type="ECO:0000259" key="29">
    <source>
        <dbReference type="PROSITE" id="PS50923"/>
    </source>
</evidence>
<dbReference type="GO" id="GO:0050901">
    <property type="term" value="P:leukocyte tethering or rolling"/>
    <property type="evidence" value="ECO:0007669"/>
    <property type="project" value="Ensembl"/>
</dbReference>
<keyword evidence="4 23" id="KW-0245">EGF-like domain</keyword>
<dbReference type="RefSeq" id="XP_012513191.1">
    <property type="nucleotide sequence ID" value="XM_012657737.1"/>
</dbReference>
<reference evidence="30" key="2">
    <citation type="submission" date="2025-09" db="UniProtKB">
        <authorList>
            <consortium name="Ensembl"/>
        </authorList>
    </citation>
    <scope>IDENTIFICATION</scope>
</reference>
<dbReference type="PROSITE" id="PS50923">
    <property type="entry name" value="SUSHI"/>
    <property type="match status" value="6"/>
</dbReference>
<evidence type="ECO:0000256" key="5">
    <source>
        <dbReference type="ARBA" id="ARBA00022659"/>
    </source>
</evidence>
<feature type="domain" description="Sushi" evidence="29">
    <location>
        <begin position="365"/>
        <end position="427"/>
    </location>
</feature>
<evidence type="ECO:0000256" key="19">
    <source>
        <dbReference type="ARBA" id="ARBA00041401"/>
    </source>
</evidence>
<evidence type="ECO:0000256" key="6">
    <source>
        <dbReference type="ARBA" id="ARBA00022692"/>
    </source>
</evidence>
<dbReference type="PROSITE" id="PS00022">
    <property type="entry name" value="EGF_1"/>
    <property type="match status" value="1"/>
</dbReference>
<dbReference type="Gene3D" id="3.10.100.10">
    <property type="entry name" value="Mannose-Binding Protein A, subunit A"/>
    <property type="match status" value="1"/>
</dbReference>
<dbReference type="GO" id="GO:1903238">
    <property type="term" value="P:positive regulation of leukocyte tethering or rolling"/>
    <property type="evidence" value="ECO:0007669"/>
    <property type="project" value="Ensembl"/>
</dbReference>
<dbReference type="GO" id="GO:0070555">
    <property type="term" value="P:response to interleukin-1"/>
    <property type="evidence" value="ECO:0007669"/>
    <property type="project" value="Ensembl"/>
</dbReference>
<dbReference type="GO" id="GO:0048471">
    <property type="term" value="C:perinuclear region of cytoplasm"/>
    <property type="evidence" value="ECO:0007669"/>
    <property type="project" value="Ensembl"/>
</dbReference>
<evidence type="ECO:0000256" key="17">
    <source>
        <dbReference type="ARBA" id="ARBA00038738"/>
    </source>
</evidence>
<keyword evidence="31" id="KW-1185">Reference proteome</keyword>
<dbReference type="PANTHER" id="PTHR19325">
    <property type="entry name" value="COMPLEMENT COMPONENT-RELATED SUSHI DOMAIN-CONTAINING"/>
    <property type="match status" value="1"/>
</dbReference>
<evidence type="ECO:0000256" key="12">
    <source>
        <dbReference type="ARBA" id="ARBA00022889"/>
    </source>
</evidence>
<feature type="chain" id="PRO_5014457608" description="E-selectin" evidence="26">
    <location>
        <begin position="22"/>
        <end position="610"/>
    </location>
</feature>
<dbReference type="CDD" id="cd03592">
    <property type="entry name" value="CLECT_selectins_like"/>
    <property type="match status" value="1"/>
</dbReference>
<feature type="domain" description="C-type lectin" evidence="28">
    <location>
        <begin position="19"/>
        <end position="139"/>
    </location>
</feature>
<dbReference type="InterPro" id="IPR000436">
    <property type="entry name" value="Sushi_SCR_CCP_dom"/>
</dbReference>
<evidence type="ECO:0000313" key="31">
    <source>
        <dbReference type="Proteomes" id="UP000233160"/>
    </source>
</evidence>
<keyword evidence="10" id="KW-0677">Repeat</keyword>
<keyword evidence="16" id="KW-0325">Glycoprotein</keyword>
<dbReference type="SMART" id="SM00034">
    <property type="entry name" value="CLECT"/>
    <property type="match status" value="1"/>
</dbReference>
<dbReference type="GO" id="GO:0030863">
    <property type="term" value="C:cortical cytoskeleton"/>
    <property type="evidence" value="ECO:0007669"/>
    <property type="project" value="Ensembl"/>
</dbReference>
<keyword evidence="3" id="KW-1003">Cell membrane</keyword>
<dbReference type="GO" id="GO:0007200">
    <property type="term" value="P:phospholipase C-activating G protein-coupled receptor signaling pathway"/>
    <property type="evidence" value="ECO:0007669"/>
    <property type="project" value="Ensembl"/>
</dbReference>
<dbReference type="SUPFAM" id="SSF57535">
    <property type="entry name" value="Complement control module/SCR domain"/>
    <property type="match status" value="6"/>
</dbReference>
<dbReference type="Gene3D" id="2.10.70.10">
    <property type="entry name" value="Complement Module, domain 1"/>
    <property type="match status" value="6"/>
</dbReference>
<dbReference type="SMART" id="SM00181">
    <property type="entry name" value="EGF"/>
    <property type="match status" value="1"/>
</dbReference>
<sequence length="610" mass="66515">MIVSQLLSALTCVLLIKESGAWSYNASTETMTYEEASEYCKQRYTHLVAIQNKEEIEYLNSILSYSPSYYWIGIRKINNVWTWVGTKKPLTKEATNWAPGEPNNKQNEEDCVEIYIRREKDTGMWNDERCSKKKHALCYTAACTNASCSGHGECIETVNNYTCKCHPGFSGLKCEQVVTCKAQEDPEHGSLVCTHPFGNFSYNSSCWVSCERGYVPSNTEAMQCTSSGEWTAPTPACNVVECDALTTPANGIMNCWRSPDSSPWDTTCAFDCEEGFELMGAQSLQCTSSGNWDNERPTCKAVTCSAIRQPRNGSVNCSSSTAEEFSFKSSCKFTCEEGFMLQGPAQVECTAQGQWSQQIPVCEALQCTALSSPEGGNMSCHPSVSGSFQSGSSCEFSCQQGFVLKGSERLQCGPTGEWDSKKPTCEAVKCDAVHPPPRGLVTYTHSPTGEFTYKSTCAFSCEQGFELHGSAQLECTSQGQWTQEVPSCQAVQCSSLAALGKINVSCSGEPVFGTACKFACPEGWTLNGSVTLTCGATGHWSGMLPTCEAPAESNTLITGLSVAGTSILTLTSFLFFLLKYLRKKVKKFVPSSSCQNLESEGNYQMPPDLI</sequence>
<dbReference type="SUPFAM" id="SSF56436">
    <property type="entry name" value="C-type lectin-like"/>
    <property type="match status" value="1"/>
</dbReference>
<dbReference type="GO" id="GO:0005905">
    <property type="term" value="C:clathrin-coated pit"/>
    <property type="evidence" value="ECO:0007669"/>
    <property type="project" value="Ensembl"/>
</dbReference>
<dbReference type="OrthoDB" id="406096at2759"/>
<comment type="subcellular location">
    <subcellularLocation>
        <location evidence="1">Cell membrane</location>
        <topology evidence="1">Single-pass type I membrane protein</topology>
    </subcellularLocation>
</comment>
<evidence type="ECO:0000256" key="24">
    <source>
        <dbReference type="PROSITE-ProRule" id="PRU00302"/>
    </source>
</evidence>
<dbReference type="PROSITE" id="PS01186">
    <property type="entry name" value="EGF_2"/>
    <property type="match status" value="1"/>
</dbReference>
<keyword evidence="11" id="KW-0106">Calcium</keyword>
<dbReference type="PROSITE" id="PS50026">
    <property type="entry name" value="EGF_3"/>
    <property type="match status" value="1"/>
</dbReference>
<dbReference type="GO" id="GO:0070492">
    <property type="term" value="F:oligosaccharide binding"/>
    <property type="evidence" value="ECO:0007669"/>
    <property type="project" value="Ensembl"/>
</dbReference>
<dbReference type="GeneID" id="105821108"/>
<evidence type="ECO:0000256" key="1">
    <source>
        <dbReference type="ARBA" id="ARBA00004251"/>
    </source>
</evidence>
<dbReference type="InterPro" id="IPR002396">
    <property type="entry name" value="Selectin_superfamily"/>
</dbReference>
<dbReference type="GeneTree" id="ENSGT00940000160168"/>
<feature type="domain" description="Sushi" evidence="29">
    <location>
        <begin position="428"/>
        <end position="490"/>
    </location>
</feature>
<dbReference type="Proteomes" id="UP000233160">
    <property type="component" value="Unassembled WGS sequence"/>
</dbReference>
<evidence type="ECO:0000256" key="14">
    <source>
        <dbReference type="ARBA" id="ARBA00023136"/>
    </source>
</evidence>
<dbReference type="InterPro" id="IPR035976">
    <property type="entry name" value="Sushi/SCR/CCP_sf"/>
</dbReference>
<evidence type="ECO:0000256" key="15">
    <source>
        <dbReference type="ARBA" id="ARBA00023157"/>
    </source>
</evidence>
<dbReference type="FunFam" id="3.10.100.10:FF:000007">
    <property type="entry name" value="L-selectin"/>
    <property type="match status" value="1"/>
</dbReference>
<keyword evidence="13 25" id="KW-1133">Transmembrane helix</keyword>
<feature type="domain" description="Sushi" evidence="29">
    <location>
        <begin position="491"/>
        <end position="549"/>
    </location>
</feature>
<evidence type="ECO:0000256" key="16">
    <source>
        <dbReference type="ARBA" id="ARBA00023180"/>
    </source>
</evidence>
<keyword evidence="6 25" id="KW-0812">Transmembrane</keyword>
<dbReference type="FunFam" id="2.10.25.10:FF:000176">
    <property type="entry name" value="Selectin P"/>
    <property type="match status" value="1"/>
</dbReference>
<dbReference type="PROSITE" id="PS00615">
    <property type="entry name" value="C_TYPE_LECTIN_1"/>
    <property type="match status" value="1"/>
</dbReference>
<evidence type="ECO:0000256" key="8">
    <source>
        <dbReference type="ARBA" id="ARBA00022729"/>
    </source>
</evidence>
<dbReference type="Ensembl" id="ENSPCOT00000018123.1">
    <property type="protein sequence ID" value="ENSPCOP00000007579.1"/>
    <property type="gene ID" value="ENSPCOG00000015034.1"/>
</dbReference>
<dbReference type="GO" id="GO:0005901">
    <property type="term" value="C:caveola"/>
    <property type="evidence" value="ECO:0007669"/>
    <property type="project" value="Ensembl"/>
</dbReference>
<dbReference type="GO" id="GO:0043274">
    <property type="term" value="F:phospholipase binding"/>
    <property type="evidence" value="ECO:0007669"/>
    <property type="project" value="Ensembl"/>
</dbReference>
<dbReference type="Pfam" id="PF00008">
    <property type="entry name" value="EGF"/>
    <property type="match status" value="1"/>
</dbReference>
<evidence type="ECO:0000256" key="22">
    <source>
        <dbReference type="ARBA" id="ARBA00045695"/>
    </source>
</evidence>
<proteinExistence type="inferred from homology"/>
<evidence type="ECO:0000313" key="30">
    <source>
        <dbReference type="Ensembl" id="ENSPCOP00000007579.1"/>
    </source>
</evidence>
<evidence type="ECO:0000256" key="21">
    <source>
        <dbReference type="ARBA" id="ARBA00043124"/>
    </source>
</evidence>
<dbReference type="InterPro" id="IPR050350">
    <property type="entry name" value="Compl-Cell_Adhes-Reg"/>
</dbReference>
<evidence type="ECO:0000256" key="3">
    <source>
        <dbReference type="ARBA" id="ARBA00022475"/>
    </source>
</evidence>
<gene>
    <name evidence="30" type="primary">SELE</name>
</gene>
<feature type="transmembrane region" description="Helical" evidence="25">
    <location>
        <begin position="556"/>
        <end position="578"/>
    </location>
</feature>
<feature type="disulfide bond" evidence="24">
    <location>
        <begin position="520"/>
        <end position="547"/>
    </location>
</feature>
<accession>A0A2K6F0U3</accession>
<feature type="domain" description="Sushi" evidence="29">
    <location>
        <begin position="302"/>
        <end position="364"/>
    </location>
</feature>
<protein>
    <recommendedName>
        <fullName evidence="18">E-selectin</fullName>
    </recommendedName>
    <alternativeName>
        <fullName evidence="19">CD62 antigen-like family member E</fullName>
    </alternativeName>
    <alternativeName>
        <fullName evidence="20">Endothelial leukocyte adhesion molecule 1</fullName>
    </alternativeName>
    <alternativeName>
        <fullName evidence="21">Leukocyte-endothelial cell adhesion molecule 2</fullName>
    </alternativeName>
</protein>
<keyword evidence="8 26" id="KW-0732">Signal</keyword>
<dbReference type="GO" id="GO:0046872">
    <property type="term" value="F:metal ion binding"/>
    <property type="evidence" value="ECO:0007669"/>
    <property type="project" value="UniProtKB-KW"/>
</dbReference>
<dbReference type="PRINTS" id="PR00343">
    <property type="entry name" value="SELECTIN"/>
</dbReference>
<feature type="domain" description="Sushi" evidence="29">
    <location>
        <begin position="178"/>
        <end position="239"/>
    </location>
</feature>
<dbReference type="GO" id="GO:0004888">
    <property type="term" value="F:transmembrane signaling receptor activity"/>
    <property type="evidence" value="ECO:0007669"/>
    <property type="project" value="Ensembl"/>
</dbReference>
<dbReference type="InterPro" id="IPR018378">
    <property type="entry name" value="C-type_lectin_CS"/>
</dbReference>
<dbReference type="InterPro" id="IPR016187">
    <property type="entry name" value="CTDL_fold"/>
</dbReference>
<feature type="disulfide bond" evidence="24">
    <location>
        <begin position="272"/>
        <end position="299"/>
    </location>
</feature>
<organism evidence="30 31">
    <name type="scientific">Propithecus coquereli</name>
    <name type="common">Coquerel's sifaka</name>
    <name type="synonym">Propithecus verreauxi coquereli</name>
    <dbReference type="NCBI Taxonomy" id="379532"/>
    <lineage>
        <taxon>Eukaryota</taxon>
        <taxon>Metazoa</taxon>
        <taxon>Chordata</taxon>
        <taxon>Craniata</taxon>
        <taxon>Vertebrata</taxon>
        <taxon>Euteleostomi</taxon>
        <taxon>Mammalia</taxon>
        <taxon>Eutheria</taxon>
        <taxon>Euarchontoglires</taxon>
        <taxon>Primates</taxon>
        <taxon>Strepsirrhini</taxon>
        <taxon>Lemuriformes</taxon>
        <taxon>Indriidae</taxon>
        <taxon>Propithecus</taxon>
    </lineage>
</organism>
<comment type="subunit">
    <text evidence="17">Interacts with SELPLG/PSGL1 and PODXL2 through the sialyl Lewis X epitope. SELPLG sulfation appears not to be required for this interaction.</text>
</comment>
<evidence type="ECO:0000256" key="10">
    <source>
        <dbReference type="ARBA" id="ARBA00022737"/>
    </source>
</evidence>
<dbReference type="GO" id="GO:0002092">
    <property type="term" value="P:positive regulation of receptor internalization"/>
    <property type="evidence" value="ECO:0007669"/>
    <property type="project" value="Ensembl"/>
</dbReference>
<dbReference type="GO" id="GO:0005615">
    <property type="term" value="C:extracellular space"/>
    <property type="evidence" value="ECO:0007669"/>
    <property type="project" value="Ensembl"/>
</dbReference>
<dbReference type="OMA" id="FSYGNTC"/>
<feature type="signal peptide" evidence="26">
    <location>
        <begin position="1"/>
        <end position="21"/>
    </location>
</feature>
<keyword evidence="5 24" id="KW-0768">Sushi</keyword>
<evidence type="ECO:0000256" key="23">
    <source>
        <dbReference type="PROSITE-ProRule" id="PRU00076"/>
    </source>
</evidence>
<dbReference type="GO" id="GO:0007157">
    <property type="term" value="P:heterophilic cell-cell adhesion via plasma membrane cell adhesion molecules"/>
    <property type="evidence" value="ECO:0007669"/>
    <property type="project" value="Ensembl"/>
</dbReference>
<keyword evidence="12" id="KW-0130">Cell adhesion</keyword>
<dbReference type="SMART" id="SM00032">
    <property type="entry name" value="CCP"/>
    <property type="match status" value="6"/>
</dbReference>
<dbReference type="GO" id="GO:0002687">
    <property type="term" value="P:positive regulation of leukocyte migration"/>
    <property type="evidence" value="ECO:0007669"/>
    <property type="project" value="Ensembl"/>
</dbReference>
<dbReference type="FunFam" id="2.10.70.10:FF:000001">
    <property type="entry name" value="Selectin P"/>
    <property type="match status" value="5"/>
</dbReference>
<keyword evidence="7" id="KW-0479">Metal-binding</keyword>
<feature type="domain" description="Sushi" evidence="29">
    <location>
        <begin position="240"/>
        <end position="301"/>
    </location>
</feature>
<dbReference type="Pfam" id="PF00059">
    <property type="entry name" value="Lectin_C"/>
    <property type="match status" value="1"/>
</dbReference>
<dbReference type="CDD" id="cd00033">
    <property type="entry name" value="CCP"/>
    <property type="match status" value="6"/>
</dbReference>
<name>A0A2K6F0U3_PROCO</name>
<dbReference type="InterPro" id="IPR033991">
    <property type="entry name" value="Selectin_CTLD"/>
</dbReference>
<dbReference type="AlphaFoldDB" id="A0A2K6F0U3"/>
<comment type="similarity">
    <text evidence="2">Belongs to the selectin/LECAM family.</text>
</comment>
<feature type="disulfide bond" evidence="24">
    <location>
        <begin position="210"/>
        <end position="237"/>
    </location>
</feature>
<evidence type="ECO:0000259" key="27">
    <source>
        <dbReference type="PROSITE" id="PS50026"/>
    </source>
</evidence>
<feature type="domain" description="EGF-like" evidence="27">
    <location>
        <begin position="139"/>
        <end position="175"/>
    </location>
</feature>
<dbReference type="InterPro" id="IPR001304">
    <property type="entry name" value="C-type_lectin-like"/>
</dbReference>
<dbReference type="PANTHER" id="PTHR19325:SF493">
    <property type="entry name" value="E-SELECTIN"/>
    <property type="match status" value="1"/>
</dbReference>
<dbReference type="PROSITE" id="PS50041">
    <property type="entry name" value="C_TYPE_LECTIN_2"/>
    <property type="match status" value="1"/>
</dbReference>
<dbReference type="GO" id="GO:0033691">
    <property type="term" value="F:sialic acid binding"/>
    <property type="evidence" value="ECO:0007669"/>
    <property type="project" value="Ensembl"/>
</dbReference>
<evidence type="ECO:0000256" key="13">
    <source>
        <dbReference type="ARBA" id="ARBA00022989"/>
    </source>
</evidence>
<dbReference type="STRING" id="379532.ENSPCOP00000007579"/>
<evidence type="ECO:0000256" key="18">
    <source>
        <dbReference type="ARBA" id="ARBA00040812"/>
    </source>
</evidence>
<keyword evidence="14 25" id="KW-0472">Membrane</keyword>
<evidence type="ECO:0000256" key="7">
    <source>
        <dbReference type="ARBA" id="ARBA00022723"/>
    </source>
</evidence>
<dbReference type="CDD" id="cd00054">
    <property type="entry name" value="EGF_CA"/>
    <property type="match status" value="1"/>
</dbReference>
<evidence type="ECO:0000259" key="28">
    <source>
        <dbReference type="PROSITE" id="PS50041"/>
    </source>
</evidence>
<feature type="disulfide bond" evidence="24">
    <location>
        <begin position="398"/>
        <end position="425"/>
    </location>
</feature>
<evidence type="ECO:0000256" key="2">
    <source>
        <dbReference type="ARBA" id="ARBA00007360"/>
    </source>
</evidence>
<dbReference type="InterPro" id="IPR016186">
    <property type="entry name" value="C-type_lectin-like/link_sf"/>
</dbReference>
<dbReference type="CTD" id="6401"/>
<keyword evidence="15 23" id="KW-1015">Disulfide bond</keyword>
<comment type="caution">
    <text evidence="23">Lacks conserved residue(s) required for the propagation of feature annotation.</text>
</comment>
<dbReference type="Pfam" id="PF00084">
    <property type="entry name" value="Sushi"/>
    <property type="match status" value="6"/>
</dbReference>
<feature type="disulfide bond" evidence="24">
    <location>
        <begin position="461"/>
        <end position="488"/>
    </location>
</feature>
<evidence type="ECO:0000256" key="20">
    <source>
        <dbReference type="ARBA" id="ARBA00042113"/>
    </source>
</evidence>
<feature type="disulfide bond" evidence="24">
    <location>
        <begin position="335"/>
        <end position="362"/>
    </location>
</feature>
<keyword evidence="9" id="KW-0430">Lectin</keyword>
<evidence type="ECO:0000256" key="9">
    <source>
        <dbReference type="ARBA" id="ARBA00022734"/>
    </source>
</evidence>
<evidence type="ECO:0000256" key="11">
    <source>
        <dbReference type="ARBA" id="ARBA00022837"/>
    </source>
</evidence>
<evidence type="ECO:0000256" key="26">
    <source>
        <dbReference type="SAM" id="SignalP"/>
    </source>
</evidence>
<dbReference type="GO" id="GO:0030029">
    <property type="term" value="P:actin filament-based process"/>
    <property type="evidence" value="ECO:0007669"/>
    <property type="project" value="Ensembl"/>
</dbReference>
<dbReference type="KEGG" id="pcoq:105821108"/>
<reference evidence="30" key="1">
    <citation type="submission" date="2025-08" db="UniProtKB">
        <authorList>
            <consortium name="Ensembl"/>
        </authorList>
    </citation>
    <scope>IDENTIFICATION</scope>
</reference>
<dbReference type="InterPro" id="IPR000742">
    <property type="entry name" value="EGF"/>
</dbReference>
<evidence type="ECO:0000256" key="4">
    <source>
        <dbReference type="ARBA" id="ARBA00022536"/>
    </source>
</evidence>
<comment type="function">
    <text evidence="22">Cell-surface glycoprotein having a role in immunoadhesion. Mediates in the adhesion of blood neutrophils in cytokine-activated endothelium through interaction with SELPLG/PSGL1. May have a role in capillary morphogenesis.</text>
</comment>